<protein>
    <submittedName>
        <fullName evidence="1">Uncharacterized protein</fullName>
    </submittedName>
</protein>
<dbReference type="Proteomes" id="UP001229421">
    <property type="component" value="Unassembled WGS sequence"/>
</dbReference>
<dbReference type="EMBL" id="JAUHHV010000002">
    <property type="protein sequence ID" value="KAK1432266.1"/>
    <property type="molecule type" value="Genomic_DNA"/>
</dbReference>
<gene>
    <name evidence="1" type="ORF">QVD17_09161</name>
</gene>
<reference evidence="1" key="1">
    <citation type="journal article" date="2023" name="bioRxiv">
        <title>Improved chromosome-level genome assembly for marigold (Tagetes erecta).</title>
        <authorList>
            <person name="Jiang F."/>
            <person name="Yuan L."/>
            <person name="Wang S."/>
            <person name="Wang H."/>
            <person name="Xu D."/>
            <person name="Wang A."/>
            <person name="Fan W."/>
        </authorList>
    </citation>
    <scope>NUCLEOTIDE SEQUENCE</scope>
    <source>
        <strain evidence="1">WSJ</strain>
        <tissue evidence="1">Leaf</tissue>
    </source>
</reference>
<proteinExistence type="predicted"/>
<dbReference type="AlphaFoldDB" id="A0AAD8L3S4"/>
<keyword evidence="2" id="KW-1185">Reference proteome</keyword>
<dbReference type="PANTHER" id="PTHR47206">
    <property type="entry name" value="HOMEODOMAIN-LIKE SUPERFAMILY PROTEIN"/>
    <property type="match status" value="1"/>
</dbReference>
<comment type="caution">
    <text evidence="1">The sequence shown here is derived from an EMBL/GenBank/DDBJ whole genome shotgun (WGS) entry which is preliminary data.</text>
</comment>
<sequence>MNHKAKKQKKGTITQQDVSIILQRYTATTLLALLQEVSQIQDTKFDWDALVKRTKTGITNAREYQMLWRHLAYRDELVEKLEDESKPLDDDSDLEYELEAFPPVNNEASTEAAVCVKGILAGKRRNEAKRRRNQ</sequence>
<accession>A0AAD8L3S4</accession>
<evidence type="ECO:0000313" key="2">
    <source>
        <dbReference type="Proteomes" id="UP001229421"/>
    </source>
</evidence>
<dbReference type="PANTHER" id="PTHR47206:SF7">
    <property type="entry name" value="HOMEODOMAIN-LIKE PROTEIN-RELATED"/>
    <property type="match status" value="1"/>
</dbReference>
<name>A0AAD8L3S4_TARER</name>
<evidence type="ECO:0000313" key="1">
    <source>
        <dbReference type="EMBL" id="KAK1432266.1"/>
    </source>
</evidence>
<organism evidence="1 2">
    <name type="scientific">Tagetes erecta</name>
    <name type="common">African marigold</name>
    <dbReference type="NCBI Taxonomy" id="13708"/>
    <lineage>
        <taxon>Eukaryota</taxon>
        <taxon>Viridiplantae</taxon>
        <taxon>Streptophyta</taxon>
        <taxon>Embryophyta</taxon>
        <taxon>Tracheophyta</taxon>
        <taxon>Spermatophyta</taxon>
        <taxon>Magnoliopsida</taxon>
        <taxon>eudicotyledons</taxon>
        <taxon>Gunneridae</taxon>
        <taxon>Pentapetalae</taxon>
        <taxon>asterids</taxon>
        <taxon>campanulids</taxon>
        <taxon>Asterales</taxon>
        <taxon>Asteraceae</taxon>
        <taxon>Asteroideae</taxon>
        <taxon>Heliantheae alliance</taxon>
        <taxon>Tageteae</taxon>
        <taxon>Tagetes</taxon>
    </lineage>
</organism>